<keyword evidence="4" id="KW-1185">Reference proteome</keyword>
<evidence type="ECO:0000259" key="2">
    <source>
        <dbReference type="Pfam" id="PF08719"/>
    </source>
</evidence>
<dbReference type="Gene3D" id="1.10.357.40">
    <property type="entry name" value="YbiA-like"/>
    <property type="match status" value="1"/>
</dbReference>
<dbReference type="AlphaFoldDB" id="A0A165LRK4"/>
<protein>
    <submittedName>
        <fullName evidence="3">DUF1768-domain-containing protein</fullName>
    </submittedName>
</protein>
<dbReference type="InterPro" id="IPR037238">
    <property type="entry name" value="YbiA-like_sf"/>
</dbReference>
<evidence type="ECO:0000313" key="3">
    <source>
        <dbReference type="EMBL" id="KZT64767.1"/>
    </source>
</evidence>
<evidence type="ECO:0000256" key="1">
    <source>
        <dbReference type="SAM" id="MobiDB-lite"/>
    </source>
</evidence>
<dbReference type="NCBIfam" id="TIGR02464">
    <property type="entry name" value="ribofla_fusion"/>
    <property type="match status" value="1"/>
</dbReference>
<dbReference type="InterPro" id="IPR012816">
    <property type="entry name" value="NADAR"/>
</dbReference>
<evidence type="ECO:0000313" key="4">
    <source>
        <dbReference type="Proteomes" id="UP000076727"/>
    </source>
</evidence>
<accession>A0A165LRK4</accession>
<dbReference type="SUPFAM" id="SSF143990">
    <property type="entry name" value="YbiA-like"/>
    <property type="match status" value="1"/>
</dbReference>
<dbReference type="EMBL" id="KV429119">
    <property type="protein sequence ID" value="KZT64767.1"/>
    <property type="molecule type" value="Genomic_DNA"/>
</dbReference>
<dbReference type="OrthoDB" id="206452at2759"/>
<name>A0A165LRK4_9APHY</name>
<dbReference type="Pfam" id="PF08719">
    <property type="entry name" value="NADAR"/>
    <property type="match status" value="1"/>
</dbReference>
<reference evidence="3 4" key="1">
    <citation type="journal article" date="2016" name="Mol. Biol. Evol.">
        <title>Comparative Genomics of Early-Diverging Mushroom-Forming Fungi Provides Insights into the Origins of Lignocellulose Decay Capabilities.</title>
        <authorList>
            <person name="Nagy L.G."/>
            <person name="Riley R."/>
            <person name="Tritt A."/>
            <person name="Adam C."/>
            <person name="Daum C."/>
            <person name="Floudas D."/>
            <person name="Sun H."/>
            <person name="Yadav J.S."/>
            <person name="Pangilinan J."/>
            <person name="Larsson K.H."/>
            <person name="Matsuura K."/>
            <person name="Barry K."/>
            <person name="Labutti K."/>
            <person name="Kuo R."/>
            <person name="Ohm R.A."/>
            <person name="Bhattacharya S.S."/>
            <person name="Shirouzu T."/>
            <person name="Yoshinaga Y."/>
            <person name="Martin F.M."/>
            <person name="Grigoriev I.V."/>
            <person name="Hibbett D.S."/>
        </authorList>
    </citation>
    <scope>NUCLEOTIDE SEQUENCE [LARGE SCALE GENOMIC DNA]</scope>
    <source>
        <strain evidence="3 4">L-15889</strain>
    </source>
</reference>
<dbReference type="Proteomes" id="UP000076727">
    <property type="component" value="Unassembled WGS sequence"/>
</dbReference>
<dbReference type="STRING" id="1314783.A0A165LRK4"/>
<sequence>MDVDGTDTPINAPVVPSPRLHAQDPTRGRSNSPVIPPDTDPDAPILFYHRNESYYEFTNFAPSPIHWADGKTYPTAEHLFQAHKFMPTRADLAERIRKLHTPREALDEAGRLRRLQRPDWFDVNVDIMDEILKAKFTQHQGLRGLLLSTGDRDIVEDSPVDSFWGWGHDREGRNELGKALVRLREKLRHGQ</sequence>
<feature type="region of interest" description="Disordered" evidence="1">
    <location>
        <begin position="1"/>
        <end position="42"/>
    </location>
</feature>
<feature type="domain" description="NADAR" evidence="2">
    <location>
        <begin position="47"/>
        <end position="188"/>
    </location>
</feature>
<gene>
    <name evidence="3" type="ORF">DAEQUDRAFT_769406</name>
</gene>
<proteinExistence type="predicted"/>
<organism evidence="3 4">
    <name type="scientific">Daedalea quercina L-15889</name>
    <dbReference type="NCBI Taxonomy" id="1314783"/>
    <lineage>
        <taxon>Eukaryota</taxon>
        <taxon>Fungi</taxon>
        <taxon>Dikarya</taxon>
        <taxon>Basidiomycota</taxon>
        <taxon>Agaricomycotina</taxon>
        <taxon>Agaricomycetes</taxon>
        <taxon>Polyporales</taxon>
        <taxon>Fomitopsis</taxon>
    </lineage>
</organism>
<dbReference type="CDD" id="cd15457">
    <property type="entry name" value="NADAR"/>
    <property type="match status" value="1"/>
</dbReference>